<dbReference type="Pfam" id="PF04006">
    <property type="entry name" value="Mpp10"/>
    <property type="match status" value="2"/>
</dbReference>
<organism evidence="8 9">
    <name type="scientific">Ceraceosorus guamensis</name>
    <dbReference type="NCBI Taxonomy" id="1522189"/>
    <lineage>
        <taxon>Eukaryota</taxon>
        <taxon>Fungi</taxon>
        <taxon>Dikarya</taxon>
        <taxon>Basidiomycota</taxon>
        <taxon>Ustilaginomycotina</taxon>
        <taxon>Exobasidiomycetes</taxon>
        <taxon>Ceraceosorales</taxon>
        <taxon>Ceraceosoraceae</taxon>
        <taxon>Ceraceosorus</taxon>
    </lineage>
</organism>
<feature type="compositionally biased region" description="Acidic residues" evidence="7">
    <location>
        <begin position="225"/>
        <end position="246"/>
    </location>
</feature>
<accession>A0A316W281</accession>
<feature type="compositionally biased region" description="Acidic residues" evidence="7">
    <location>
        <begin position="78"/>
        <end position="90"/>
    </location>
</feature>
<dbReference type="GO" id="GO:0005732">
    <property type="term" value="C:sno(s)RNA-containing ribonucleoprotein complex"/>
    <property type="evidence" value="ECO:0007669"/>
    <property type="project" value="InterPro"/>
</dbReference>
<dbReference type="PANTHER" id="PTHR17039:SF0">
    <property type="entry name" value="U3 SMALL NUCLEOLAR RIBONUCLEOPROTEIN PROTEIN MPP10"/>
    <property type="match status" value="1"/>
</dbReference>
<feature type="compositionally biased region" description="Basic and acidic residues" evidence="7">
    <location>
        <begin position="277"/>
        <end position="287"/>
    </location>
</feature>
<keyword evidence="5" id="KW-0687">Ribonucleoprotein</keyword>
<feature type="region of interest" description="Disordered" evidence="7">
    <location>
        <begin position="211"/>
        <end position="311"/>
    </location>
</feature>
<feature type="region of interest" description="Disordered" evidence="7">
    <location>
        <begin position="411"/>
        <end position="477"/>
    </location>
</feature>
<feature type="compositionally biased region" description="Polar residues" evidence="7">
    <location>
        <begin position="954"/>
        <end position="964"/>
    </location>
</feature>
<protein>
    <submittedName>
        <fullName evidence="8">Mpp10 protein</fullName>
    </submittedName>
</protein>
<feature type="region of interest" description="Disordered" evidence="7">
    <location>
        <begin position="844"/>
        <end position="964"/>
    </location>
</feature>
<feature type="compositionally biased region" description="Basic residues" evidence="7">
    <location>
        <begin position="18"/>
        <end position="31"/>
    </location>
</feature>
<feature type="compositionally biased region" description="Basic and acidic residues" evidence="7">
    <location>
        <begin position="851"/>
        <end position="883"/>
    </location>
</feature>
<reference evidence="8 9" key="1">
    <citation type="journal article" date="2018" name="Mol. Biol. Evol.">
        <title>Broad Genomic Sampling Reveals a Smut Pathogenic Ancestry of the Fungal Clade Ustilaginomycotina.</title>
        <authorList>
            <person name="Kijpornyongpan T."/>
            <person name="Mondo S.J."/>
            <person name="Barry K."/>
            <person name="Sandor L."/>
            <person name="Lee J."/>
            <person name="Lipzen A."/>
            <person name="Pangilinan J."/>
            <person name="LaButti K."/>
            <person name="Hainaut M."/>
            <person name="Henrissat B."/>
            <person name="Grigoriev I.V."/>
            <person name="Spatafora J.W."/>
            <person name="Aime M.C."/>
        </authorList>
    </citation>
    <scope>NUCLEOTIDE SEQUENCE [LARGE SCALE GENOMIC DNA]</scope>
    <source>
        <strain evidence="8 9">MCA 4658</strain>
    </source>
</reference>
<keyword evidence="2" id="KW-0690">Ribosome biogenesis</keyword>
<feature type="compositionally biased region" description="Basic and acidic residues" evidence="7">
    <location>
        <begin position="325"/>
        <end position="335"/>
    </location>
</feature>
<evidence type="ECO:0000313" key="9">
    <source>
        <dbReference type="Proteomes" id="UP000245783"/>
    </source>
</evidence>
<evidence type="ECO:0000256" key="5">
    <source>
        <dbReference type="ARBA" id="ARBA00023274"/>
    </source>
</evidence>
<feature type="compositionally biased region" description="Acidic residues" evidence="7">
    <location>
        <begin position="105"/>
        <end position="114"/>
    </location>
</feature>
<dbReference type="STRING" id="1522189.A0A316W281"/>
<comment type="subcellular location">
    <subcellularLocation>
        <location evidence="1">Nucleus</location>
        <location evidence="1">Nucleolus</location>
    </subcellularLocation>
</comment>
<feature type="compositionally biased region" description="Basic and acidic residues" evidence="7">
    <location>
        <begin position="906"/>
        <end position="916"/>
    </location>
</feature>
<name>A0A316W281_9BASI</name>
<dbReference type="GO" id="GO:0006364">
    <property type="term" value="P:rRNA processing"/>
    <property type="evidence" value="ECO:0007669"/>
    <property type="project" value="UniProtKB-KW"/>
</dbReference>
<feature type="compositionally biased region" description="Basic and acidic residues" evidence="7">
    <location>
        <begin position="931"/>
        <end position="943"/>
    </location>
</feature>
<dbReference type="GeneID" id="37037264"/>
<evidence type="ECO:0000256" key="2">
    <source>
        <dbReference type="ARBA" id="ARBA00022517"/>
    </source>
</evidence>
<evidence type="ECO:0000313" key="8">
    <source>
        <dbReference type="EMBL" id="PWN43789.1"/>
    </source>
</evidence>
<dbReference type="AlphaFoldDB" id="A0A316W281"/>
<feature type="region of interest" description="Disordered" evidence="7">
    <location>
        <begin position="1"/>
        <end position="43"/>
    </location>
</feature>
<feature type="compositionally biased region" description="Basic and acidic residues" evidence="7">
    <location>
        <begin position="178"/>
        <end position="196"/>
    </location>
</feature>
<dbReference type="Proteomes" id="UP000245783">
    <property type="component" value="Unassembled WGS sequence"/>
</dbReference>
<feature type="compositionally biased region" description="Acidic residues" evidence="7">
    <location>
        <begin position="348"/>
        <end position="363"/>
    </location>
</feature>
<dbReference type="InterPro" id="IPR012173">
    <property type="entry name" value="Mpp10"/>
</dbReference>
<feature type="compositionally biased region" description="Basic and acidic residues" evidence="7">
    <location>
        <begin position="154"/>
        <end position="163"/>
    </location>
</feature>
<proteinExistence type="inferred from homology"/>
<feature type="region of interest" description="Disordered" evidence="7">
    <location>
        <begin position="73"/>
        <end position="196"/>
    </location>
</feature>
<feature type="region of interest" description="Disordered" evidence="7">
    <location>
        <begin position="504"/>
        <end position="617"/>
    </location>
</feature>
<dbReference type="OrthoDB" id="445326at2759"/>
<keyword evidence="4" id="KW-0539">Nucleus</keyword>
<evidence type="ECO:0000256" key="4">
    <source>
        <dbReference type="ARBA" id="ARBA00023242"/>
    </source>
</evidence>
<feature type="compositionally biased region" description="Acidic residues" evidence="7">
    <location>
        <begin position="261"/>
        <end position="276"/>
    </location>
</feature>
<gene>
    <name evidence="8" type="ORF">IE81DRAFT_333971</name>
</gene>
<evidence type="ECO:0000256" key="6">
    <source>
        <dbReference type="ARBA" id="ARBA00029455"/>
    </source>
</evidence>
<feature type="compositionally biased region" description="Acidic residues" evidence="7">
    <location>
        <begin position="523"/>
        <end position="581"/>
    </location>
</feature>
<comment type="similarity">
    <text evidence="6">Belongs to the MPP10 family.</text>
</comment>
<feature type="region of interest" description="Disordered" evidence="7">
    <location>
        <begin position="325"/>
        <end position="378"/>
    </location>
</feature>
<evidence type="ECO:0000256" key="1">
    <source>
        <dbReference type="ARBA" id="ARBA00004604"/>
    </source>
</evidence>
<dbReference type="GO" id="GO:0032040">
    <property type="term" value="C:small-subunit processome"/>
    <property type="evidence" value="ECO:0007669"/>
    <property type="project" value="TreeGrafter"/>
</dbReference>
<dbReference type="InParanoid" id="A0A316W281"/>
<feature type="compositionally biased region" description="Basic and acidic residues" evidence="7">
    <location>
        <begin position="450"/>
        <end position="459"/>
    </location>
</feature>
<dbReference type="GO" id="GO:0034457">
    <property type="term" value="C:Mpp10 complex"/>
    <property type="evidence" value="ECO:0007669"/>
    <property type="project" value="InterPro"/>
</dbReference>
<keyword evidence="3" id="KW-0698">rRNA processing</keyword>
<feature type="compositionally biased region" description="Basic and acidic residues" evidence="7">
    <location>
        <begin position="215"/>
        <end position="224"/>
    </location>
</feature>
<dbReference type="PANTHER" id="PTHR17039">
    <property type="entry name" value="U3 SMALL NUCLEOLAR RIBONUCLEOPROTEIN PROTEIN MPP10"/>
    <property type="match status" value="1"/>
</dbReference>
<dbReference type="EMBL" id="KZ819366">
    <property type="protein sequence ID" value="PWN43789.1"/>
    <property type="molecule type" value="Genomic_DNA"/>
</dbReference>
<keyword evidence="9" id="KW-1185">Reference proteome</keyword>
<evidence type="ECO:0000256" key="7">
    <source>
        <dbReference type="SAM" id="MobiDB-lite"/>
    </source>
</evidence>
<evidence type="ECO:0000256" key="3">
    <source>
        <dbReference type="ARBA" id="ARBA00022552"/>
    </source>
</evidence>
<feature type="region of interest" description="Disordered" evidence="7">
    <location>
        <begin position="755"/>
        <end position="777"/>
    </location>
</feature>
<dbReference type="RefSeq" id="XP_025370949.1">
    <property type="nucleotide sequence ID" value="XM_025515394.1"/>
</dbReference>
<sequence>MTPFLHDNFPTEVARSTRAGKKRKRPTHASAHHPLFDPTPLESLTVQGMSSDQIWTQLELRGVKLEKLIKGIVSVEGGEVEEEEEEEEEEKPAGKPFKRSANRTEEEDEDDEGESAAGGRKIVHSLDELSDAELRALGVDPSMRSELQSYASHSDSESDKSSDSGEGYAGASDLSDLEESRDISYEPLLDEREQQKRKEALIMAEYARTRAQKKALKEAGMHVEDDSESDEEGEEDETDEEDENIDPELRQMLLANRRAAEEEDEEEERESEEEEDAKAKEERRRASILDNLDEPGSSVSNGRPRKSFPTLDDEFFSYAEFEKQLDEAERREARPEMSASRLKKGKDMDEEEDSASSEDDEDVDLFKDPGGFGGGAILEEMDVDDEGDARGQDASDIRYADFFKPPPYAKRISKSGGVGVKGKLKGTAQEEGKGAAASTFESAGSDQQDAENRDPKETLADLNSGAKTKKGPSVRFAQQVAVRRIKSRKMKEAVSPELLRMLMEGGLDKEEAQNASGEMDGAAQDEAEEEDGEDDGEDEEEGDSEDADEEDDEDDEDDDGDEEGMDMDDDGEGQDSGDEDRQDDRDMSVDGDAADDAGVQTARRVTGDLFADEPSEESCKYRLCFAISPASKQSTHERRMAALQEEIDMLEQENVGKRDWTLMGEASSKKRPENSLLEEDLEFESAGKAKPIITEEVTEGLEDLIKTRILENRFDDVVRKRNIEATPFLPSRLLELSDAKSAKSLAQLYEDEYAASRGDGESGASAPAADAKLQKEHEEIEQVFDEVCAKLDALSNAHYTPKAPKTSIRTIANTPTISIESALPSTSSAGTMLAPEEIYARAAHSASLSGDRSELTPEEAQRLHHNLRSEKKARNKRIADHQKALQINAAASGRRVPGSAPGGRGKKAERQEKDTALRGLLGNKGVSVVGKGKEAGAGKEGNAKGKGKRGGNATPPSSGATLKL</sequence>